<evidence type="ECO:0000313" key="1">
    <source>
        <dbReference type="EMBL" id="GFC85077.1"/>
    </source>
</evidence>
<proteinExistence type="predicted"/>
<dbReference type="EMBL" id="BKCJ011098002">
    <property type="protein sequence ID" value="GFC85077.1"/>
    <property type="molecule type" value="Genomic_DNA"/>
</dbReference>
<comment type="caution">
    <text evidence="1">The sequence shown here is derived from an EMBL/GenBank/DDBJ whole genome shotgun (WGS) entry which is preliminary data.</text>
</comment>
<name>A0A699RJ60_TANCI</name>
<gene>
    <name evidence="1" type="ORF">Tci_857047</name>
</gene>
<dbReference type="AlphaFoldDB" id="A0A699RJ60"/>
<reference evidence="1" key="1">
    <citation type="journal article" date="2019" name="Sci. Rep.">
        <title>Draft genome of Tanacetum cinerariifolium, the natural source of mosquito coil.</title>
        <authorList>
            <person name="Yamashiro T."/>
            <person name="Shiraishi A."/>
            <person name="Satake H."/>
            <person name="Nakayama K."/>
        </authorList>
    </citation>
    <scope>NUCLEOTIDE SEQUENCE</scope>
</reference>
<organism evidence="1">
    <name type="scientific">Tanacetum cinerariifolium</name>
    <name type="common">Dalmatian daisy</name>
    <name type="synonym">Chrysanthemum cinerariifolium</name>
    <dbReference type="NCBI Taxonomy" id="118510"/>
    <lineage>
        <taxon>Eukaryota</taxon>
        <taxon>Viridiplantae</taxon>
        <taxon>Streptophyta</taxon>
        <taxon>Embryophyta</taxon>
        <taxon>Tracheophyta</taxon>
        <taxon>Spermatophyta</taxon>
        <taxon>Magnoliopsida</taxon>
        <taxon>eudicotyledons</taxon>
        <taxon>Gunneridae</taxon>
        <taxon>Pentapetalae</taxon>
        <taxon>asterids</taxon>
        <taxon>campanulids</taxon>
        <taxon>Asterales</taxon>
        <taxon>Asteraceae</taxon>
        <taxon>Asteroideae</taxon>
        <taxon>Anthemideae</taxon>
        <taxon>Anthemidinae</taxon>
        <taxon>Tanacetum</taxon>
    </lineage>
</organism>
<protein>
    <submittedName>
        <fullName evidence="1">Uncharacterized protein</fullName>
    </submittedName>
</protein>
<accession>A0A699RJ60</accession>
<sequence>MTDFVTTVRHDTDEIYVRLDDSHDDRLLMSGQLNLLRALQTMVLAHQTEIGHLRATDRRRQAQLAEALTLLKTLQTQMVALQSQ</sequence>